<keyword evidence="2" id="KW-1185">Reference proteome</keyword>
<protein>
    <recommendedName>
        <fullName evidence="3">Carboxypeptidase regulatory-like domain-containing protein</fullName>
    </recommendedName>
</protein>
<name>A0A6L6Q8W9_9BURK</name>
<reference evidence="1 2" key="1">
    <citation type="submission" date="2019-11" db="EMBL/GenBank/DDBJ databases">
        <title>Type strains purchased from KCTC, JCM and DSMZ.</title>
        <authorList>
            <person name="Lu H."/>
        </authorList>
    </citation>
    <scope>NUCLEOTIDE SEQUENCE [LARGE SCALE GENOMIC DNA]</scope>
    <source>
        <strain evidence="1 2">KCTC 42409</strain>
    </source>
</reference>
<evidence type="ECO:0000313" key="2">
    <source>
        <dbReference type="Proteomes" id="UP000484015"/>
    </source>
</evidence>
<comment type="caution">
    <text evidence="1">The sequence shown here is derived from an EMBL/GenBank/DDBJ whole genome shotgun (WGS) entry which is preliminary data.</text>
</comment>
<evidence type="ECO:0008006" key="3">
    <source>
        <dbReference type="Google" id="ProtNLM"/>
    </source>
</evidence>
<accession>A0A6L6Q8W9</accession>
<dbReference type="EMBL" id="WNLA01000044">
    <property type="protein sequence ID" value="MTW06227.1"/>
    <property type="molecule type" value="Genomic_DNA"/>
</dbReference>
<gene>
    <name evidence="1" type="ORF">GM668_29545</name>
</gene>
<dbReference type="OrthoDB" id="8728878at2"/>
<dbReference type="Proteomes" id="UP000484015">
    <property type="component" value="Unassembled WGS sequence"/>
</dbReference>
<dbReference type="RefSeq" id="WP_155442560.1">
    <property type="nucleotide sequence ID" value="NZ_WNLA01000044.1"/>
</dbReference>
<proteinExistence type="predicted"/>
<sequence length="775" mass="84145">MSHSTSKPVAIHGTIDLSAIAPDDFDASLQLRVAAVYDGRVLASTTVAAESPAASVPFSLDAEPVLLPGARWPCPIRLLVGPDVGDMELMAMDTAAMDVDFVPPRDSGREQEQAADEAAKAAATLAVGTLVVTPALYFCWLFCCRTYTIRGRVVCRHWIYDPQTGRYRFCDAPVPGATVEAYDVDRFFIWYRRDFIASGVTDINGNFTIRFRWCCLRWWPWVLKYWAIDPDLVVQVQALLQQHGITLPPLPPGPDPDPVYLQQIAAQAGLAQRASAAMVPGVAAEPVSAEAMLSVLPPSSELAALRVWPWWNGNDCAPDVVFRVTQLCDGQLRVIHSETNAQTRWDIPTSLHVTLLANQYACCLPVCRDPECPECLQVTYVGCTTASQIGETAGPPDLRGYALAASAGDRPFYGNLQIRGAVGSDVDYFKVQVSRNGGAWTDLPVPAFAGFSRSYWDGSNPVPAPAPAFTPVLKNGETVIITRRHYEDLHPALPRFGGSVIWFDYDTLFYFNTLASGALTPDALYELRFIGYAANAADDLILSSARLLPGCGQHSTESVFIRIDNQAMAHLPPTPLHPCGPGSVHLCTNEPDCYIRKICVNEGTPAQHCISACDILRLAASDTLTIHFTVSVPHTVQDGHLGGYTLAAEYGVSLAFDIGTGLHGTFAPDPTFETGPDYLSALGQGAPRPHWFGGDYKVTLRGSDFPVCCAYLLRLRAWKRTTDGCSDPRYVHHNEFEFAFTVLRPELCPDICPDRALALPAPASGLATAMGTGAP</sequence>
<organism evidence="1 2">
    <name type="scientific">Pseudoduganella ginsengisoli</name>
    <dbReference type="NCBI Taxonomy" id="1462440"/>
    <lineage>
        <taxon>Bacteria</taxon>
        <taxon>Pseudomonadati</taxon>
        <taxon>Pseudomonadota</taxon>
        <taxon>Betaproteobacteria</taxon>
        <taxon>Burkholderiales</taxon>
        <taxon>Oxalobacteraceae</taxon>
        <taxon>Telluria group</taxon>
        <taxon>Pseudoduganella</taxon>
    </lineage>
</organism>
<dbReference type="AlphaFoldDB" id="A0A6L6Q8W9"/>
<evidence type="ECO:0000313" key="1">
    <source>
        <dbReference type="EMBL" id="MTW06227.1"/>
    </source>
</evidence>